<feature type="transmembrane region" description="Helical" evidence="6">
    <location>
        <begin position="85"/>
        <end position="105"/>
    </location>
</feature>
<keyword evidence="3 6" id="KW-1133">Transmembrane helix</keyword>
<feature type="transmembrane region" description="Helical" evidence="6">
    <location>
        <begin position="446"/>
        <end position="469"/>
    </location>
</feature>
<reference evidence="8 9" key="1">
    <citation type="submission" date="2015-08" db="EMBL/GenBank/DDBJ databases">
        <title>Emmonsia species relationships and genome sequence.</title>
        <authorList>
            <person name="Cuomo C.A."/>
            <person name="Schwartz I.S."/>
            <person name="Kenyon C."/>
            <person name="De Hoog G.S."/>
            <person name="Govender N.P."/>
            <person name="Botha A."/>
            <person name="Moreno L."/>
            <person name="De Vries M."/>
            <person name="Munoz J.F."/>
            <person name="Stielow J.B."/>
        </authorList>
    </citation>
    <scope>NUCLEOTIDE SEQUENCE [LARGE SCALE GENOMIC DNA]</scope>
    <source>
        <strain evidence="8 9">EI222</strain>
    </source>
</reference>
<evidence type="ECO:0000256" key="1">
    <source>
        <dbReference type="ARBA" id="ARBA00004141"/>
    </source>
</evidence>
<feature type="domain" description="G-protein coupled receptors family 2 profile 2" evidence="7">
    <location>
        <begin position="10"/>
        <end position="185"/>
    </location>
</feature>
<evidence type="ECO:0000256" key="5">
    <source>
        <dbReference type="SAM" id="MobiDB-lite"/>
    </source>
</evidence>
<proteinExistence type="predicted"/>
<dbReference type="Pfam" id="PF05462">
    <property type="entry name" value="Dicty_CAR"/>
    <property type="match status" value="1"/>
</dbReference>
<comment type="caution">
    <text evidence="8">The sequence shown here is derived from an EMBL/GenBank/DDBJ whole genome shotgun (WGS) entry which is preliminary data.</text>
</comment>
<feature type="compositionally biased region" description="Basic and acidic residues" evidence="5">
    <location>
        <begin position="271"/>
        <end position="291"/>
    </location>
</feature>
<feature type="compositionally biased region" description="Basic and acidic residues" evidence="5">
    <location>
        <begin position="212"/>
        <end position="221"/>
    </location>
</feature>
<comment type="subcellular location">
    <subcellularLocation>
        <location evidence="1">Membrane</location>
        <topology evidence="1">Multi-pass membrane protein</topology>
    </subcellularLocation>
</comment>
<feature type="transmembrane region" description="Helical" evidence="6">
    <location>
        <begin position="12"/>
        <end position="33"/>
    </location>
</feature>
<name>A0A1J9R538_9EURO</name>
<dbReference type="GO" id="GO:0007189">
    <property type="term" value="P:adenylate cyclase-activating G protein-coupled receptor signaling pathway"/>
    <property type="evidence" value="ECO:0007669"/>
    <property type="project" value="TreeGrafter"/>
</dbReference>
<dbReference type="STRING" id="1658174.A0A1J9R538"/>
<dbReference type="InterPro" id="IPR017981">
    <property type="entry name" value="GPCR_2-like_7TM"/>
</dbReference>
<feature type="compositionally biased region" description="Polar residues" evidence="5">
    <location>
        <begin position="245"/>
        <end position="254"/>
    </location>
</feature>
<dbReference type="GO" id="GO:0007166">
    <property type="term" value="P:cell surface receptor signaling pathway"/>
    <property type="evidence" value="ECO:0007669"/>
    <property type="project" value="InterPro"/>
</dbReference>
<dbReference type="EMBL" id="LGTZ01000872">
    <property type="protein sequence ID" value="OJD23124.1"/>
    <property type="molecule type" value="Genomic_DNA"/>
</dbReference>
<sequence>MLSRSQIHAIEASVRAMSAVSVTSSFFVIASFLWSKLFQTPVNRLMFYATWGNVLANVGTIIGGAGISHGSGSSLCRCQAFLLQWFLPTNALWILCMAINVYLTTSHKYRPSELKRLEWRYFIMCYGVPLIPAFAFLFVETKASGPVYGAAVIWCWIRPEWQAFRFAFFYGPIWLTIVMTIAILLYHGIEINSKRMKIKKFSVDAVHDISDKHHQSVRRDTATSVQMVAPSPSIVARRADDGPGNASTFESPPSSGDVRPLGGDTGANDRTPSRTDLSTRETPEKTAESTRSDINNGQIPSRKPSALTPGPTFCATGAAEDESRSNYEQHGTPVSSGTTDAGRNDLGLDELENLSASSSAPTAYAHLRSSHGGASSLAPTQTSSLSQNRIWSTSRPILRFPQTVDRHAATYLYMKRVSLFFLSLLITWTPSTINRIHRVSSPDDPIFGLALLSAVVVSLQGFWNLVVYISTSFDAVKVLCAACRVKLCSYTEVGR</sequence>
<keyword evidence="4 6" id="KW-0472">Membrane</keyword>
<dbReference type="PANTHER" id="PTHR23112">
    <property type="entry name" value="G PROTEIN-COUPLED RECEPTOR 157-RELATED"/>
    <property type="match status" value="1"/>
</dbReference>
<feature type="region of interest" description="Disordered" evidence="5">
    <location>
        <begin position="212"/>
        <end position="346"/>
    </location>
</feature>
<dbReference type="PROSITE" id="PS50261">
    <property type="entry name" value="G_PROTEIN_RECEP_F2_4"/>
    <property type="match status" value="1"/>
</dbReference>
<feature type="transmembrane region" description="Helical" evidence="6">
    <location>
        <begin position="167"/>
        <end position="189"/>
    </location>
</feature>
<dbReference type="Proteomes" id="UP000242791">
    <property type="component" value="Unassembled WGS sequence"/>
</dbReference>
<evidence type="ECO:0000313" key="9">
    <source>
        <dbReference type="Proteomes" id="UP000242791"/>
    </source>
</evidence>
<dbReference type="VEuPathDB" id="FungiDB:ACJ73_05520"/>
<dbReference type="SUPFAM" id="SSF81321">
    <property type="entry name" value="Family A G protein-coupled receptor-like"/>
    <property type="match status" value="1"/>
</dbReference>
<evidence type="ECO:0000256" key="2">
    <source>
        <dbReference type="ARBA" id="ARBA00022692"/>
    </source>
</evidence>
<feature type="transmembrane region" description="Helical" evidence="6">
    <location>
        <begin position="45"/>
        <end position="65"/>
    </location>
</feature>
<dbReference type="GO" id="GO:0005886">
    <property type="term" value="C:plasma membrane"/>
    <property type="evidence" value="ECO:0007669"/>
    <property type="project" value="TreeGrafter"/>
</dbReference>
<evidence type="ECO:0000256" key="4">
    <source>
        <dbReference type="ARBA" id="ARBA00023136"/>
    </source>
</evidence>
<evidence type="ECO:0000256" key="6">
    <source>
        <dbReference type="SAM" id="Phobius"/>
    </source>
</evidence>
<feature type="compositionally biased region" description="Polar residues" evidence="5">
    <location>
        <begin position="328"/>
        <end position="341"/>
    </location>
</feature>
<dbReference type="AlphaFoldDB" id="A0A1J9R538"/>
<dbReference type="GO" id="GO:0004930">
    <property type="term" value="F:G protein-coupled receptor activity"/>
    <property type="evidence" value="ECO:0007669"/>
    <property type="project" value="TreeGrafter"/>
</dbReference>
<protein>
    <recommendedName>
        <fullName evidence="7">G-protein coupled receptors family 2 profile 2 domain-containing protein</fullName>
    </recommendedName>
</protein>
<keyword evidence="9" id="KW-1185">Reference proteome</keyword>
<evidence type="ECO:0000259" key="7">
    <source>
        <dbReference type="PROSITE" id="PS50261"/>
    </source>
</evidence>
<keyword evidence="2 6" id="KW-0812">Transmembrane</keyword>
<feature type="transmembrane region" description="Helical" evidence="6">
    <location>
        <begin position="117"/>
        <end position="139"/>
    </location>
</feature>
<accession>A0A1J9R538</accession>
<organism evidence="8 9">
    <name type="scientific">Blastomyces percursus</name>
    <dbReference type="NCBI Taxonomy" id="1658174"/>
    <lineage>
        <taxon>Eukaryota</taxon>
        <taxon>Fungi</taxon>
        <taxon>Dikarya</taxon>
        <taxon>Ascomycota</taxon>
        <taxon>Pezizomycotina</taxon>
        <taxon>Eurotiomycetes</taxon>
        <taxon>Eurotiomycetidae</taxon>
        <taxon>Onygenales</taxon>
        <taxon>Ajellomycetaceae</taxon>
        <taxon>Blastomyces</taxon>
    </lineage>
</organism>
<evidence type="ECO:0000256" key="3">
    <source>
        <dbReference type="ARBA" id="ARBA00022989"/>
    </source>
</evidence>
<evidence type="ECO:0000313" key="8">
    <source>
        <dbReference type="EMBL" id="OJD23124.1"/>
    </source>
</evidence>
<dbReference type="PANTHER" id="PTHR23112:SF0">
    <property type="entry name" value="TRANSMEMBRANE PROTEIN 116"/>
    <property type="match status" value="1"/>
</dbReference>
<dbReference type="OrthoDB" id="18453at2759"/>
<dbReference type="Gene3D" id="1.20.1070.10">
    <property type="entry name" value="Rhodopsin 7-helix transmembrane proteins"/>
    <property type="match status" value="1"/>
</dbReference>
<gene>
    <name evidence="8" type="ORF">ACJ73_05520</name>
</gene>